<proteinExistence type="predicted"/>
<sequence>TMPPVLGIALLYALLTPSLSQPKDVVLRVNKGVLTDALTGSLRQGNALQGVLGEVPLGSGRPSTDGSGDLLGGGLLGVLGEGGLLSTIQGLTGLRIVELALPRVSLRLLPGIGIHLNLYTRVALNAKCLLGLLDIAVEVNITSRVRLTMDSMGYPKLVTERCNTLLGGIKVRLLRGLLPIVDNLLASVLNRLLPNLLCPVVDIALGLVNDKLGLVNSLVPLGLLGSIQYTVSSLPLVTGQFLEVDLNTLVGRVAGGPMDYPLGKPEAVPTPPRVPMPPLPPMAATSSSQLGLSVNFLSSVLSVLQKEGALDLDISTGMFPELPPLTTSTLGALVPAIFKAYPESHELLLKIAVPEAPVVTLKKNKGVIQLMATTEVMVIHPHDVQKCLCFLNIDASLLAQFSVEDNKLKISISLENGGTKRPLSLLQVSLLETLVGQIFDVAFLPALNSVLGVGVPLPRLLNIDFTNADVDVIEVSALAVP</sequence>
<keyword evidence="5" id="KW-1185">Reference proteome</keyword>
<dbReference type="PANTHER" id="PTHR46019:SF4">
    <property type="entry name" value="BPI FOLD-CONTAINING FAMILY B MEMBER 4"/>
    <property type="match status" value="1"/>
</dbReference>
<dbReference type="Gene3D" id="3.15.20.10">
    <property type="entry name" value="Bactericidal permeability-increasing protein, domain 2"/>
    <property type="match status" value="1"/>
</dbReference>
<feature type="non-terminal residue" evidence="4">
    <location>
        <position position="481"/>
    </location>
</feature>
<dbReference type="EMBL" id="WEIX01003069">
    <property type="protein sequence ID" value="NWH17737.1"/>
    <property type="molecule type" value="Genomic_DNA"/>
</dbReference>
<dbReference type="InterPro" id="IPR001124">
    <property type="entry name" value="Lipid-bd_serum_glycop_C"/>
</dbReference>
<dbReference type="SMART" id="SM00329">
    <property type="entry name" value="BPI2"/>
    <property type="match status" value="1"/>
</dbReference>
<feature type="chain" id="PRO_5032713703" evidence="1">
    <location>
        <begin position="21"/>
        <end position="481"/>
    </location>
</feature>
<evidence type="ECO:0000259" key="2">
    <source>
        <dbReference type="SMART" id="SM00328"/>
    </source>
</evidence>
<feature type="domain" description="Lipid-binding serum glycoprotein N-terminal" evidence="2">
    <location>
        <begin position="34"/>
        <end position="255"/>
    </location>
</feature>
<comment type="caution">
    <text evidence="4">The sequence shown here is derived from an EMBL/GenBank/DDBJ whole genome shotgun (WGS) entry which is preliminary data.</text>
</comment>
<feature type="domain" description="Lipid-binding serum glycoprotein C-terminal" evidence="3">
    <location>
        <begin position="284"/>
        <end position="477"/>
    </location>
</feature>
<name>A0A850TI14_GRUAM</name>
<dbReference type="InterPro" id="IPR051660">
    <property type="entry name" value="BPI_fold-BPI/LBP"/>
</dbReference>
<feature type="non-terminal residue" evidence="4">
    <location>
        <position position="1"/>
    </location>
</feature>
<dbReference type="SMART" id="SM00328">
    <property type="entry name" value="BPI1"/>
    <property type="match status" value="1"/>
</dbReference>
<accession>A0A850TI14</accession>
<dbReference type="AlphaFoldDB" id="A0A850TI14"/>
<organism evidence="4 5">
    <name type="scientific">Grus americana</name>
    <name type="common">Whooping crane</name>
    <dbReference type="NCBI Taxonomy" id="9117"/>
    <lineage>
        <taxon>Eukaryota</taxon>
        <taxon>Metazoa</taxon>
        <taxon>Chordata</taxon>
        <taxon>Craniata</taxon>
        <taxon>Vertebrata</taxon>
        <taxon>Euteleostomi</taxon>
        <taxon>Archelosauria</taxon>
        <taxon>Archosauria</taxon>
        <taxon>Dinosauria</taxon>
        <taxon>Saurischia</taxon>
        <taxon>Theropoda</taxon>
        <taxon>Coelurosauria</taxon>
        <taxon>Aves</taxon>
        <taxon>Neognathae</taxon>
        <taxon>Neoaves</taxon>
        <taxon>Gruiformes</taxon>
        <taxon>Gruidae</taxon>
        <taxon>Grus</taxon>
    </lineage>
</organism>
<keyword evidence="1" id="KW-0732">Signal</keyword>
<dbReference type="PANTHER" id="PTHR46019">
    <property type="entry name" value="BPI FOLD-CONTAINING FAMILY B MEMBER 4-RELATED"/>
    <property type="match status" value="1"/>
</dbReference>
<dbReference type="InterPro" id="IPR017943">
    <property type="entry name" value="Bactericidal_perm-incr_a/b_dom"/>
</dbReference>
<dbReference type="Proteomes" id="UP000640762">
    <property type="component" value="Unassembled WGS sequence"/>
</dbReference>
<evidence type="ECO:0000313" key="4">
    <source>
        <dbReference type="EMBL" id="NWH17737.1"/>
    </source>
</evidence>
<evidence type="ECO:0000259" key="3">
    <source>
        <dbReference type="SMART" id="SM00329"/>
    </source>
</evidence>
<dbReference type="InterPro" id="IPR017942">
    <property type="entry name" value="Lipid-bd_serum_glycop_N"/>
</dbReference>
<evidence type="ECO:0000313" key="5">
    <source>
        <dbReference type="Proteomes" id="UP000640762"/>
    </source>
</evidence>
<gene>
    <name evidence="4" type="primary">Bpifb4_0</name>
    <name evidence="4" type="ORF">GRUAME_R07647</name>
</gene>
<dbReference type="SUPFAM" id="SSF55394">
    <property type="entry name" value="Bactericidal permeability-increasing protein, BPI"/>
    <property type="match status" value="2"/>
</dbReference>
<evidence type="ECO:0000256" key="1">
    <source>
        <dbReference type="SAM" id="SignalP"/>
    </source>
</evidence>
<protein>
    <submittedName>
        <fullName evidence="4">BPIB4 protein</fullName>
    </submittedName>
</protein>
<dbReference type="Pfam" id="PF02886">
    <property type="entry name" value="LBP_BPI_CETP_C"/>
    <property type="match status" value="1"/>
</dbReference>
<feature type="signal peptide" evidence="1">
    <location>
        <begin position="1"/>
        <end position="20"/>
    </location>
</feature>
<reference evidence="4" key="1">
    <citation type="submission" date="2019-10" db="EMBL/GenBank/DDBJ databases">
        <title>Bird 10,000 Genomes (B10K) Project - Family phase.</title>
        <authorList>
            <person name="Zhang G."/>
        </authorList>
    </citation>
    <scope>NUCLEOTIDE SEQUENCE</scope>
    <source>
        <strain evidence="4">B10K-DU-012-65</strain>
        <tissue evidence="4">Muscle</tissue>
    </source>
</reference>
<dbReference type="Pfam" id="PF01273">
    <property type="entry name" value="LBP_BPI_CETP"/>
    <property type="match status" value="1"/>
</dbReference>
<dbReference type="GO" id="GO:0008289">
    <property type="term" value="F:lipid binding"/>
    <property type="evidence" value="ECO:0007669"/>
    <property type="project" value="InterPro"/>
</dbReference>